<evidence type="ECO:0000313" key="2">
    <source>
        <dbReference type="EMBL" id="KAF2125427.1"/>
    </source>
</evidence>
<protein>
    <submittedName>
        <fullName evidence="2">Uncharacterized protein</fullName>
    </submittedName>
</protein>
<sequence length="106" mass="12095">MNTDAFLLLPARPVHPRDTQLLNTNITAPSITTATSPWKIPATYTPHPPRPTNKLIAPQHTKSRMQRRSRRKHDSMQVTSPPGRLGPPMQKRILSPYRYAGNTRHR</sequence>
<keyword evidence="3" id="KW-1185">Reference proteome</keyword>
<feature type="compositionally biased region" description="Basic residues" evidence="1">
    <location>
        <begin position="61"/>
        <end position="73"/>
    </location>
</feature>
<dbReference type="RefSeq" id="XP_033519819.1">
    <property type="nucleotide sequence ID" value="XM_033668946.1"/>
</dbReference>
<dbReference type="Proteomes" id="UP000799771">
    <property type="component" value="Unassembled WGS sequence"/>
</dbReference>
<accession>A0A6A6A3E2</accession>
<evidence type="ECO:0000313" key="3">
    <source>
        <dbReference type="Proteomes" id="UP000799771"/>
    </source>
</evidence>
<proteinExistence type="predicted"/>
<evidence type="ECO:0000256" key="1">
    <source>
        <dbReference type="SAM" id="MobiDB-lite"/>
    </source>
</evidence>
<dbReference type="GeneID" id="54409378"/>
<feature type="region of interest" description="Disordered" evidence="1">
    <location>
        <begin position="37"/>
        <end position="106"/>
    </location>
</feature>
<dbReference type="AlphaFoldDB" id="A0A6A6A3E2"/>
<gene>
    <name evidence="2" type="ORF">P153DRAFT_370091</name>
</gene>
<reference evidence="2" key="1">
    <citation type="journal article" date="2020" name="Stud. Mycol.">
        <title>101 Dothideomycetes genomes: a test case for predicting lifestyles and emergence of pathogens.</title>
        <authorList>
            <person name="Haridas S."/>
            <person name="Albert R."/>
            <person name="Binder M."/>
            <person name="Bloem J."/>
            <person name="Labutti K."/>
            <person name="Salamov A."/>
            <person name="Andreopoulos B."/>
            <person name="Baker S."/>
            <person name="Barry K."/>
            <person name="Bills G."/>
            <person name="Bluhm B."/>
            <person name="Cannon C."/>
            <person name="Castanera R."/>
            <person name="Culley D."/>
            <person name="Daum C."/>
            <person name="Ezra D."/>
            <person name="Gonzalez J."/>
            <person name="Henrissat B."/>
            <person name="Kuo A."/>
            <person name="Liang C."/>
            <person name="Lipzen A."/>
            <person name="Lutzoni F."/>
            <person name="Magnuson J."/>
            <person name="Mondo S."/>
            <person name="Nolan M."/>
            <person name="Ohm R."/>
            <person name="Pangilinan J."/>
            <person name="Park H.-J."/>
            <person name="Ramirez L."/>
            <person name="Alfaro M."/>
            <person name="Sun H."/>
            <person name="Tritt A."/>
            <person name="Yoshinaga Y."/>
            <person name="Zwiers L.-H."/>
            <person name="Turgeon B."/>
            <person name="Goodwin S."/>
            <person name="Spatafora J."/>
            <person name="Crous P."/>
            <person name="Grigoriev I."/>
        </authorList>
    </citation>
    <scope>NUCLEOTIDE SEQUENCE</scope>
    <source>
        <strain evidence="2">CBS 119687</strain>
    </source>
</reference>
<name>A0A6A6A3E2_9PLEO</name>
<dbReference type="EMBL" id="ML977516">
    <property type="protein sequence ID" value="KAF2125427.1"/>
    <property type="molecule type" value="Genomic_DNA"/>
</dbReference>
<organism evidence="2 3">
    <name type="scientific">Dothidotthia symphoricarpi CBS 119687</name>
    <dbReference type="NCBI Taxonomy" id="1392245"/>
    <lineage>
        <taxon>Eukaryota</taxon>
        <taxon>Fungi</taxon>
        <taxon>Dikarya</taxon>
        <taxon>Ascomycota</taxon>
        <taxon>Pezizomycotina</taxon>
        <taxon>Dothideomycetes</taxon>
        <taxon>Pleosporomycetidae</taxon>
        <taxon>Pleosporales</taxon>
        <taxon>Dothidotthiaceae</taxon>
        <taxon>Dothidotthia</taxon>
    </lineage>
</organism>